<dbReference type="Pfam" id="PF02518">
    <property type="entry name" value="HATPase_c"/>
    <property type="match status" value="1"/>
</dbReference>
<dbReference type="InterPro" id="IPR011006">
    <property type="entry name" value="CheY-like_superfamily"/>
</dbReference>
<keyword evidence="3 4" id="KW-0597">Phosphoprotein</keyword>
<keyword evidence="8" id="KW-1185">Reference proteome</keyword>
<feature type="domain" description="Response regulatory" evidence="6">
    <location>
        <begin position="6"/>
        <end position="122"/>
    </location>
</feature>
<evidence type="ECO:0000256" key="3">
    <source>
        <dbReference type="ARBA" id="ARBA00022553"/>
    </source>
</evidence>
<dbReference type="Gene3D" id="6.10.250.690">
    <property type="match status" value="1"/>
</dbReference>
<accession>A0AAU9CK40</accession>
<dbReference type="Gene3D" id="1.10.287.130">
    <property type="match status" value="1"/>
</dbReference>
<dbReference type="PANTHER" id="PTHR43547">
    <property type="entry name" value="TWO-COMPONENT HISTIDINE KINASE"/>
    <property type="match status" value="1"/>
</dbReference>
<proteinExistence type="predicted"/>
<name>A0AAU9CK40_9BACT</name>
<keyword evidence="7" id="KW-0418">Kinase</keyword>
<evidence type="ECO:0000313" key="8">
    <source>
        <dbReference type="Proteomes" id="UP001348817"/>
    </source>
</evidence>
<dbReference type="SMART" id="SM00448">
    <property type="entry name" value="REC"/>
    <property type="match status" value="1"/>
</dbReference>
<dbReference type="InterPro" id="IPR004358">
    <property type="entry name" value="Sig_transdc_His_kin-like_C"/>
</dbReference>
<dbReference type="SUPFAM" id="SSF55874">
    <property type="entry name" value="ATPase domain of HSP90 chaperone/DNA topoisomerase II/histidine kinase"/>
    <property type="match status" value="1"/>
</dbReference>
<dbReference type="InterPro" id="IPR036097">
    <property type="entry name" value="HisK_dim/P_sf"/>
</dbReference>
<evidence type="ECO:0000256" key="4">
    <source>
        <dbReference type="PROSITE-ProRule" id="PRU00169"/>
    </source>
</evidence>
<dbReference type="PROSITE" id="PS50109">
    <property type="entry name" value="HIS_KIN"/>
    <property type="match status" value="1"/>
</dbReference>
<sequence>MESTQKILIVDDIAQNIQVAANILKKEHYNITYAQNGKAALRKISKIEFDLILLDVMMPEINGYEVCKLIKASPRTKDTPVIFLTAKAEPTNIVKGFEVGAVDYITKPFNGTELLARVKTQLSLRNTTRELQKANETKNKLFSIIGHDLRGLIGNIKNIFDVLTSRYYQFDQERVERLIRLGKDSSASTHNLLENLLCWARSEKGVLGFVPRHCDITIPIRDAMDLFSATADHKKINIQWECEEDEVFAYFDEDMIRTVIRNLLSNAIKFTPMNGEVRVAVTTNEKMITVEFTDNGIGVDFKNIQKILSRDLHYTTEGTEGEKGTGLGLLLVKNFVEKNKGKLTIESVLDEGSLFRFTLPRQPVNVKPDGETENRNTTQVSIPV</sequence>
<dbReference type="InterPro" id="IPR005467">
    <property type="entry name" value="His_kinase_dom"/>
</dbReference>
<evidence type="ECO:0000259" key="5">
    <source>
        <dbReference type="PROSITE" id="PS50109"/>
    </source>
</evidence>
<dbReference type="CDD" id="cd19920">
    <property type="entry name" value="REC_PA4781-like"/>
    <property type="match status" value="1"/>
</dbReference>
<evidence type="ECO:0000259" key="6">
    <source>
        <dbReference type="PROSITE" id="PS50110"/>
    </source>
</evidence>
<comment type="catalytic activity">
    <reaction evidence="1">
        <text>ATP + protein L-histidine = ADP + protein N-phospho-L-histidine.</text>
        <dbReference type="EC" id="2.7.13.3"/>
    </reaction>
</comment>
<dbReference type="EMBL" id="AP025314">
    <property type="protein sequence ID" value="BDD09650.1"/>
    <property type="molecule type" value="Genomic_DNA"/>
</dbReference>
<dbReference type="Proteomes" id="UP001348817">
    <property type="component" value="Chromosome"/>
</dbReference>
<dbReference type="PANTHER" id="PTHR43547:SF2">
    <property type="entry name" value="HYBRID SIGNAL TRANSDUCTION HISTIDINE KINASE C"/>
    <property type="match status" value="1"/>
</dbReference>
<dbReference type="AlphaFoldDB" id="A0AAU9CK40"/>
<dbReference type="SMART" id="SM00387">
    <property type="entry name" value="HATPase_c"/>
    <property type="match status" value="1"/>
</dbReference>
<evidence type="ECO:0000313" key="7">
    <source>
        <dbReference type="EMBL" id="BDD09650.1"/>
    </source>
</evidence>
<dbReference type="SUPFAM" id="SSF47384">
    <property type="entry name" value="Homodimeric domain of signal transducing histidine kinase"/>
    <property type="match status" value="1"/>
</dbReference>
<dbReference type="SUPFAM" id="SSF52172">
    <property type="entry name" value="CheY-like"/>
    <property type="match status" value="1"/>
</dbReference>
<feature type="modified residue" description="4-aspartylphosphate" evidence="4">
    <location>
        <position position="55"/>
    </location>
</feature>
<dbReference type="InterPro" id="IPR001789">
    <property type="entry name" value="Sig_transdc_resp-reg_receiver"/>
</dbReference>
<protein>
    <recommendedName>
        <fullName evidence="2">histidine kinase</fullName>
        <ecNumber evidence="2">2.7.13.3</ecNumber>
    </recommendedName>
</protein>
<dbReference type="Gene3D" id="3.40.50.2300">
    <property type="match status" value="1"/>
</dbReference>
<keyword evidence="7" id="KW-0808">Transferase</keyword>
<dbReference type="InterPro" id="IPR036890">
    <property type="entry name" value="HATPase_C_sf"/>
</dbReference>
<dbReference type="RefSeq" id="WP_338391247.1">
    <property type="nucleotide sequence ID" value="NZ_AP025314.1"/>
</dbReference>
<dbReference type="PRINTS" id="PR00344">
    <property type="entry name" value="BCTRLSENSOR"/>
</dbReference>
<dbReference type="Gene3D" id="3.30.565.10">
    <property type="entry name" value="Histidine kinase-like ATPase, C-terminal domain"/>
    <property type="match status" value="1"/>
</dbReference>
<evidence type="ECO:0000256" key="2">
    <source>
        <dbReference type="ARBA" id="ARBA00012438"/>
    </source>
</evidence>
<gene>
    <name evidence="7" type="ORF">FUAX_20820</name>
</gene>
<organism evidence="7 8">
    <name type="scientific">Fulvitalea axinellae</name>
    <dbReference type="NCBI Taxonomy" id="1182444"/>
    <lineage>
        <taxon>Bacteria</taxon>
        <taxon>Pseudomonadati</taxon>
        <taxon>Bacteroidota</taxon>
        <taxon>Cytophagia</taxon>
        <taxon>Cytophagales</taxon>
        <taxon>Persicobacteraceae</taxon>
        <taxon>Fulvitalea</taxon>
    </lineage>
</organism>
<dbReference type="CDD" id="cd00075">
    <property type="entry name" value="HATPase"/>
    <property type="match status" value="1"/>
</dbReference>
<evidence type="ECO:0000256" key="1">
    <source>
        <dbReference type="ARBA" id="ARBA00000085"/>
    </source>
</evidence>
<dbReference type="KEGG" id="fax:FUAX_20820"/>
<dbReference type="PROSITE" id="PS50110">
    <property type="entry name" value="RESPONSE_REGULATORY"/>
    <property type="match status" value="1"/>
</dbReference>
<reference evidence="7 8" key="1">
    <citation type="submission" date="2021-12" db="EMBL/GenBank/DDBJ databases">
        <title>Genome sequencing of bacteria with rrn-lacking chromosome and rrn-plasmid.</title>
        <authorList>
            <person name="Anda M."/>
            <person name="Iwasaki W."/>
        </authorList>
    </citation>
    <scope>NUCLEOTIDE SEQUENCE [LARGE SCALE GENOMIC DNA]</scope>
    <source>
        <strain evidence="7 8">DSM 100852</strain>
    </source>
</reference>
<dbReference type="GO" id="GO:0000155">
    <property type="term" value="F:phosphorelay sensor kinase activity"/>
    <property type="evidence" value="ECO:0007669"/>
    <property type="project" value="InterPro"/>
</dbReference>
<feature type="domain" description="Histidine kinase" evidence="5">
    <location>
        <begin position="144"/>
        <end position="363"/>
    </location>
</feature>
<dbReference type="EC" id="2.7.13.3" evidence="2"/>
<dbReference type="InterPro" id="IPR003594">
    <property type="entry name" value="HATPase_dom"/>
</dbReference>
<dbReference type="Pfam" id="PF00072">
    <property type="entry name" value="Response_reg"/>
    <property type="match status" value="1"/>
</dbReference>